<evidence type="ECO:0000313" key="5">
    <source>
        <dbReference type="Proteomes" id="UP000319578"/>
    </source>
</evidence>
<accession>A0A0K9YT25</accession>
<dbReference type="EMBL" id="BJON01000005">
    <property type="protein sequence ID" value="GED67557.1"/>
    <property type="molecule type" value="Genomic_DNA"/>
</dbReference>
<organism evidence="3 4">
    <name type="scientific">Brevibacillus reuszeri</name>
    <dbReference type="NCBI Taxonomy" id="54915"/>
    <lineage>
        <taxon>Bacteria</taxon>
        <taxon>Bacillati</taxon>
        <taxon>Bacillota</taxon>
        <taxon>Bacilli</taxon>
        <taxon>Bacillales</taxon>
        <taxon>Paenibacillaceae</taxon>
        <taxon>Brevibacillus</taxon>
    </lineage>
</organism>
<evidence type="ECO:0000313" key="2">
    <source>
        <dbReference type="EMBL" id="GED67557.1"/>
    </source>
</evidence>
<dbReference type="NCBIfam" id="TIGR04398">
    <property type="entry name" value="SLAP_DUP"/>
    <property type="match status" value="2"/>
</dbReference>
<dbReference type="AlphaFoldDB" id="A0A0K9YT25"/>
<sequence>MFSFMKNFFGKDPKDRSNEELKKEIQEESKIEATELKESEVEIEEAESAPQNTNSGNLIHTELSLHPMWEQELDAEKIYTLRFLQAELPDMVRGLVSVTGFSMVPNPNGLVVAMFFRNSTDRTVRIKNIRLAIYLDDEPFARMRVDLSDIGPIPAHTSRPWEILFPEESYLHDNFSFSRWKVVMKAGNSTHVWPSTLELDPEMEKRMTDRQKEKLEKLAFSLPVIPIHTVEITGFDIGKTKEGHVVAAMLFRNGMTSEYRPDKLKVKISDADGDVVAQGTMDTSKIRVKAGHSRPWLVVFPPNVVKKPDANLRRWVLEVE</sequence>
<dbReference type="EMBL" id="LGIQ01000009">
    <property type="protein sequence ID" value="KNB71874.1"/>
    <property type="molecule type" value="Genomic_DNA"/>
</dbReference>
<reference evidence="2 5" key="3">
    <citation type="submission" date="2019-06" db="EMBL/GenBank/DDBJ databases">
        <title>Whole genome shotgun sequence of Brevibacillus reuszeri NBRC 15719.</title>
        <authorList>
            <person name="Hosoyama A."/>
            <person name="Uohara A."/>
            <person name="Ohji S."/>
            <person name="Ichikawa N."/>
        </authorList>
    </citation>
    <scope>NUCLEOTIDE SEQUENCE [LARGE SCALE GENOMIC DNA]</scope>
    <source>
        <strain evidence="2 5">NBRC 15719</strain>
    </source>
</reference>
<feature type="region of interest" description="Disordered" evidence="1">
    <location>
        <begin position="1"/>
        <end position="57"/>
    </location>
</feature>
<dbReference type="RefSeq" id="WP_049740916.1">
    <property type="nucleotide sequence ID" value="NZ_BJON01000005.1"/>
</dbReference>
<evidence type="ECO:0008006" key="6">
    <source>
        <dbReference type="Google" id="ProtNLM"/>
    </source>
</evidence>
<dbReference type="InterPro" id="IPR030910">
    <property type="entry name" value="SLAP_dom"/>
</dbReference>
<evidence type="ECO:0000256" key="1">
    <source>
        <dbReference type="SAM" id="MobiDB-lite"/>
    </source>
</evidence>
<name>A0A0K9YT25_9BACL</name>
<comment type="caution">
    <text evidence="3">The sequence shown here is derived from an EMBL/GenBank/DDBJ whole genome shotgun (WGS) entry which is preliminary data.</text>
</comment>
<reference evidence="4" key="1">
    <citation type="submission" date="2015-07" db="EMBL/GenBank/DDBJ databases">
        <title>Genome sequencing project for genomic taxonomy and phylogenomics of Bacillus-like bacteria.</title>
        <authorList>
            <person name="Liu B."/>
            <person name="Wang J."/>
            <person name="Zhu Y."/>
            <person name="Liu G."/>
            <person name="Chen Q."/>
            <person name="Chen Z."/>
            <person name="Lan J."/>
            <person name="Che J."/>
            <person name="Ge C."/>
            <person name="Shi H."/>
            <person name="Pan Z."/>
            <person name="Liu X."/>
        </authorList>
    </citation>
    <scope>NUCLEOTIDE SEQUENCE [LARGE SCALE GENOMIC DNA]</scope>
    <source>
        <strain evidence="4">DSM 9887</strain>
    </source>
</reference>
<keyword evidence="5" id="KW-1185">Reference proteome</keyword>
<evidence type="ECO:0000313" key="3">
    <source>
        <dbReference type="EMBL" id="KNB71874.1"/>
    </source>
</evidence>
<proteinExistence type="predicted"/>
<dbReference type="Proteomes" id="UP000319578">
    <property type="component" value="Unassembled WGS sequence"/>
</dbReference>
<evidence type="ECO:0000313" key="4">
    <source>
        <dbReference type="Proteomes" id="UP000036834"/>
    </source>
</evidence>
<feature type="compositionally biased region" description="Basic and acidic residues" evidence="1">
    <location>
        <begin position="9"/>
        <end position="40"/>
    </location>
</feature>
<dbReference type="PATRIC" id="fig|54915.3.peg.4009"/>
<dbReference type="OrthoDB" id="1907642at2"/>
<reference evidence="3" key="2">
    <citation type="submission" date="2015-07" db="EMBL/GenBank/DDBJ databases">
        <title>MeaNS - Measles Nucleotide Surveillance Program.</title>
        <authorList>
            <person name="Tran T."/>
            <person name="Druce J."/>
        </authorList>
    </citation>
    <scope>NUCLEOTIDE SEQUENCE</scope>
    <source>
        <strain evidence="3">DSM 9887</strain>
    </source>
</reference>
<gene>
    <name evidence="3" type="ORF">ADS79_24330</name>
    <name evidence="2" type="ORF">BRE01_12590</name>
</gene>
<dbReference type="STRING" id="54915.ADS79_24330"/>
<protein>
    <recommendedName>
        <fullName evidence="6">SLAP domain-containing protein</fullName>
    </recommendedName>
</protein>
<dbReference type="Proteomes" id="UP000036834">
    <property type="component" value="Unassembled WGS sequence"/>
</dbReference>